<dbReference type="EMBL" id="MCFH01000064">
    <property type="protein sequence ID" value="ORX42456.1"/>
    <property type="molecule type" value="Genomic_DNA"/>
</dbReference>
<reference evidence="2 3" key="1">
    <citation type="submission" date="2016-08" db="EMBL/GenBank/DDBJ databases">
        <title>Genomes of anaerobic fungi encode conserved fungal cellulosomes for biomass hydrolysis.</title>
        <authorList>
            <consortium name="DOE Joint Genome Institute"/>
            <person name="Haitjema C.H."/>
            <person name="Gilmore S.P."/>
            <person name="Henske J.K."/>
            <person name="Solomon K.V."/>
            <person name="De Groot R."/>
            <person name="Kuo A."/>
            <person name="Mondo S.J."/>
            <person name="Salamov A.A."/>
            <person name="Labutti K."/>
            <person name="Zhao Z."/>
            <person name="Chiniquy J."/>
            <person name="Barry K."/>
            <person name="Brewer H.M."/>
            <person name="Purvine S.O."/>
            <person name="Wright A.T."/>
            <person name="Boxma B."/>
            <person name="Van Alen T."/>
            <person name="Hackstein J.H."/>
            <person name="Baker S.E."/>
            <person name="Grigoriev I.V."/>
            <person name="O'Malley M.A."/>
        </authorList>
    </citation>
    <scope>NUCLEOTIDE SEQUENCE [LARGE SCALE GENOMIC DNA]</scope>
    <source>
        <strain evidence="3">finn</strain>
    </source>
</reference>
<evidence type="ECO:0000313" key="3">
    <source>
        <dbReference type="Proteomes" id="UP000193719"/>
    </source>
</evidence>
<dbReference type="Gene3D" id="2.170.270.10">
    <property type="entry name" value="SET domain"/>
    <property type="match status" value="1"/>
</dbReference>
<dbReference type="SUPFAM" id="SSF82199">
    <property type="entry name" value="SET domain"/>
    <property type="match status" value="1"/>
</dbReference>
<dbReference type="PROSITE" id="PS50280">
    <property type="entry name" value="SET"/>
    <property type="match status" value="1"/>
</dbReference>
<dbReference type="AlphaFoldDB" id="A0A1Y1UWK7"/>
<comment type="caution">
    <text evidence="2">The sequence shown here is derived from an EMBL/GenBank/DDBJ whole genome shotgun (WGS) entry which is preliminary data.</text>
</comment>
<name>A0A1Y1UWK7_9FUNG</name>
<reference evidence="2 3" key="2">
    <citation type="submission" date="2016-08" db="EMBL/GenBank/DDBJ databases">
        <title>Pervasive Adenine N6-methylation of Active Genes in Fungi.</title>
        <authorList>
            <consortium name="DOE Joint Genome Institute"/>
            <person name="Mondo S.J."/>
            <person name="Dannebaum R.O."/>
            <person name="Kuo R.C."/>
            <person name="Labutti K."/>
            <person name="Haridas S."/>
            <person name="Kuo A."/>
            <person name="Salamov A."/>
            <person name="Ahrendt S.R."/>
            <person name="Lipzen A."/>
            <person name="Sullivan W."/>
            <person name="Andreopoulos W.B."/>
            <person name="Clum A."/>
            <person name="Lindquist E."/>
            <person name="Daum C."/>
            <person name="Ramamoorthy G.K."/>
            <person name="Gryganskyi A."/>
            <person name="Culley D."/>
            <person name="Magnuson J.K."/>
            <person name="James T.Y."/>
            <person name="O'Malley M.A."/>
            <person name="Stajich J.E."/>
            <person name="Spatafora J.W."/>
            <person name="Visel A."/>
            <person name="Grigoriev I.V."/>
        </authorList>
    </citation>
    <scope>NUCLEOTIDE SEQUENCE [LARGE SCALE GENOMIC DNA]</scope>
    <source>
        <strain evidence="3">finn</strain>
    </source>
</reference>
<accession>A0A1Y1UWK7</accession>
<dbReference type="STRING" id="1754191.A0A1Y1UWK7"/>
<sequence>MFILGCVMSVLAYYQCVQIKNSQSLLKDLKEDRMEMCANFEHKNKEEKQHFTQADLLPYFAVSFEGRLSYESEWLKNFIANNDITQEDRYKNEEEEMKRREALYGPYIENGFENDDRFYIKLSSPEVGYGLFAKTDIPAGSVIGVYGGRLTRVVANGVTDTDYAWSYQNYKDPETGENFEVCIDGRVYGTWLRFVNHKHDSEANLYGMYVPYKNNWYLMYHARNFIPKDEELFTSYGDFYWEARKDSHNFQAEPEKNYE</sequence>
<evidence type="ECO:0000259" key="1">
    <source>
        <dbReference type="PROSITE" id="PS50280"/>
    </source>
</evidence>
<dbReference type="OrthoDB" id="6141102at2759"/>
<dbReference type="InterPro" id="IPR001214">
    <property type="entry name" value="SET_dom"/>
</dbReference>
<keyword evidence="3" id="KW-1185">Reference proteome</keyword>
<evidence type="ECO:0000313" key="2">
    <source>
        <dbReference type="EMBL" id="ORX42456.1"/>
    </source>
</evidence>
<feature type="domain" description="SET" evidence="1">
    <location>
        <begin position="116"/>
        <end position="237"/>
    </location>
</feature>
<proteinExistence type="predicted"/>
<protein>
    <submittedName>
        <fullName evidence="2">SET domain-containing protein</fullName>
    </submittedName>
</protein>
<dbReference type="InterPro" id="IPR046341">
    <property type="entry name" value="SET_dom_sf"/>
</dbReference>
<gene>
    <name evidence="2" type="ORF">BCR36DRAFT_307001</name>
</gene>
<dbReference type="Proteomes" id="UP000193719">
    <property type="component" value="Unassembled WGS sequence"/>
</dbReference>
<dbReference type="SMART" id="SM00317">
    <property type="entry name" value="SET"/>
    <property type="match status" value="1"/>
</dbReference>
<organism evidence="2 3">
    <name type="scientific">Piromyces finnis</name>
    <dbReference type="NCBI Taxonomy" id="1754191"/>
    <lineage>
        <taxon>Eukaryota</taxon>
        <taxon>Fungi</taxon>
        <taxon>Fungi incertae sedis</taxon>
        <taxon>Chytridiomycota</taxon>
        <taxon>Chytridiomycota incertae sedis</taxon>
        <taxon>Neocallimastigomycetes</taxon>
        <taxon>Neocallimastigales</taxon>
        <taxon>Neocallimastigaceae</taxon>
        <taxon>Piromyces</taxon>
    </lineage>
</organism>
<dbReference type="Pfam" id="PF00856">
    <property type="entry name" value="SET"/>
    <property type="match status" value="1"/>
</dbReference>